<dbReference type="AlphaFoldDB" id="A0A645BGJ9"/>
<organism evidence="2">
    <name type="scientific">bioreactor metagenome</name>
    <dbReference type="NCBI Taxonomy" id="1076179"/>
    <lineage>
        <taxon>unclassified sequences</taxon>
        <taxon>metagenomes</taxon>
        <taxon>ecological metagenomes</taxon>
    </lineage>
</organism>
<comment type="caution">
    <text evidence="2">The sequence shown here is derived from an EMBL/GenBank/DDBJ whole genome shotgun (WGS) entry which is preliminary data.</text>
</comment>
<gene>
    <name evidence="2" type="ORF">SDC9_107718</name>
</gene>
<feature type="domain" description="DUF2344" evidence="1">
    <location>
        <begin position="5"/>
        <end position="186"/>
    </location>
</feature>
<evidence type="ECO:0000259" key="1">
    <source>
        <dbReference type="Pfam" id="PF10105"/>
    </source>
</evidence>
<proteinExistence type="predicted"/>
<name>A0A645BGJ9_9ZZZZ</name>
<sequence>MPDQRILFSKSGTARYISHLDLIRTFQRAFLRSGISVRHTEGFNPHAYVSILLPLSVGYSSECELLEFGLLGGAVPEEVPRRLQGALPAGITIHQCFDALRPGKELAFAEYIVTMEYENGVPQGTGHALRELLDRESLTVTKKSKKAKSGFTQVDIIPLIRKCSFEERRDTVTMDAVLRAQNPGLNPELLVGALRETCPQFAPDFVACHRRAVLDETLEPFL</sequence>
<dbReference type="Pfam" id="PF10105">
    <property type="entry name" value="DUF2344"/>
    <property type="match status" value="1"/>
</dbReference>
<dbReference type="NCBIfam" id="TIGR03936">
    <property type="entry name" value="sam_1_link_chp"/>
    <property type="match status" value="1"/>
</dbReference>
<protein>
    <recommendedName>
        <fullName evidence="1">DUF2344 domain-containing protein</fullName>
    </recommendedName>
</protein>
<evidence type="ECO:0000313" key="2">
    <source>
        <dbReference type="EMBL" id="MPM60864.1"/>
    </source>
</evidence>
<dbReference type="InterPro" id="IPR018768">
    <property type="entry name" value="DUF2344"/>
</dbReference>
<dbReference type="EMBL" id="VSSQ01018028">
    <property type="protein sequence ID" value="MPM60864.1"/>
    <property type="molecule type" value="Genomic_DNA"/>
</dbReference>
<reference evidence="2" key="1">
    <citation type="submission" date="2019-08" db="EMBL/GenBank/DDBJ databases">
        <authorList>
            <person name="Kucharzyk K."/>
            <person name="Murdoch R.W."/>
            <person name="Higgins S."/>
            <person name="Loffler F."/>
        </authorList>
    </citation>
    <scope>NUCLEOTIDE SEQUENCE</scope>
</reference>
<accession>A0A645BGJ9</accession>